<dbReference type="EMBL" id="JBBPBM010000001">
    <property type="protein sequence ID" value="KAK8600969.1"/>
    <property type="molecule type" value="Genomic_DNA"/>
</dbReference>
<protein>
    <submittedName>
        <fullName evidence="1">Uncharacterized protein</fullName>
    </submittedName>
</protein>
<dbReference type="Proteomes" id="UP001472677">
    <property type="component" value="Unassembled WGS sequence"/>
</dbReference>
<reference evidence="1 2" key="1">
    <citation type="journal article" date="2024" name="G3 (Bethesda)">
        <title>Genome assembly of Hibiscus sabdariffa L. provides insights into metabolisms of medicinal natural products.</title>
        <authorList>
            <person name="Kim T."/>
        </authorList>
    </citation>
    <scope>NUCLEOTIDE SEQUENCE [LARGE SCALE GENOMIC DNA]</scope>
    <source>
        <strain evidence="1">TK-2024</strain>
        <tissue evidence="1">Old leaves</tissue>
    </source>
</reference>
<organism evidence="1 2">
    <name type="scientific">Hibiscus sabdariffa</name>
    <name type="common">roselle</name>
    <dbReference type="NCBI Taxonomy" id="183260"/>
    <lineage>
        <taxon>Eukaryota</taxon>
        <taxon>Viridiplantae</taxon>
        <taxon>Streptophyta</taxon>
        <taxon>Embryophyta</taxon>
        <taxon>Tracheophyta</taxon>
        <taxon>Spermatophyta</taxon>
        <taxon>Magnoliopsida</taxon>
        <taxon>eudicotyledons</taxon>
        <taxon>Gunneridae</taxon>
        <taxon>Pentapetalae</taxon>
        <taxon>rosids</taxon>
        <taxon>malvids</taxon>
        <taxon>Malvales</taxon>
        <taxon>Malvaceae</taxon>
        <taxon>Malvoideae</taxon>
        <taxon>Hibiscus</taxon>
    </lineage>
</organism>
<gene>
    <name evidence="1" type="ORF">V6N12_050814</name>
</gene>
<evidence type="ECO:0000313" key="1">
    <source>
        <dbReference type="EMBL" id="KAK8600969.1"/>
    </source>
</evidence>
<comment type="caution">
    <text evidence="1">The sequence shown here is derived from an EMBL/GenBank/DDBJ whole genome shotgun (WGS) entry which is preliminary data.</text>
</comment>
<evidence type="ECO:0000313" key="2">
    <source>
        <dbReference type="Proteomes" id="UP001472677"/>
    </source>
</evidence>
<proteinExistence type="predicted"/>
<accession>A0ABR2GDK6</accession>
<keyword evidence="2" id="KW-1185">Reference proteome</keyword>
<name>A0ABR2GDK6_9ROSI</name>
<sequence length="95" mass="10470">MVVKAMYPMKHTTPQFSFHVDGDCDGEKKVKAEGRKQTRVMAIVGSSNVATSDDSGGEGQRHNLCTRYGPLDRSRLSRCRCPLNEQLISSIGVDL</sequence>